<dbReference type="InterPro" id="IPR029052">
    <property type="entry name" value="Metallo-depent_PP-like"/>
</dbReference>
<keyword evidence="3" id="KW-1185">Reference proteome</keyword>
<dbReference type="RefSeq" id="WP_073094867.1">
    <property type="nucleotide sequence ID" value="NZ_FRCY01000006.1"/>
</dbReference>
<dbReference type="PANTHER" id="PTHR43143">
    <property type="entry name" value="METALLOPHOSPHOESTERASE, CALCINEURIN SUPERFAMILY"/>
    <property type="match status" value="1"/>
</dbReference>
<dbReference type="Gene3D" id="3.30.750.180">
    <property type="entry name" value="GpdQ, beta-strand dimerisation domain"/>
    <property type="match status" value="1"/>
</dbReference>
<evidence type="ECO:0000313" key="3">
    <source>
        <dbReference type="Proteomes" id="UP000184513"/>
    </source>
</evidence>
<dbReference type="SUPFAM" id="SSF56300">
    <property type="entry name" value="Metallo-dependent phosphatases"/>
    <property type="match status" value="1"/>
</dbReference>
<gene>
    <name evidence="2" type="ORF">SAMN04488057_106236</name>
</gene>
<proteinExistence type="predicted"/>
<sequence length="734" mass="83967">MKRRSFISRIGLGASAFIGGAGTIRADIPALPVYTYPNPGKFSEVLNRAGQFMVRLEILGVECVEPQQVLLEMQIPEKKLRRIGVYPFANHSPERQDNVFSFSVGKSFPYVFAIWIADPGPDTEISFLLNGKQMKFLLNELVNSKQLAFQQNGVQLSCNFLLDKEIGHFDPKSIGISPQEGAFSIAVMADPQGGDPTTPKAHPTRMKIHNAFIEDSVNRINDLNPKPAFTLVLGDVVDNQGEASHFEAMHRYLKNIQTPILYAIGNHETRYQAEFRPGYRMGEFNNFFSAQKAINGLEYLLYSFDLGEWHFIIWPDPLRAGFFETHPHYFDWLEEDLEQNKDKPTLFFQHVPAHPIGIDPLINYAESVVVKRMLLDRLATHGNVRFIFSGHVHIPVKASFKTAVAYQGMKMINLPAAGYRPRAFGEEELHGGPSQGVLIVEIQGNEARAYFKTVTEEVYPYPEKLPDFNEAAYPLWLNYKWQLDAGEEIKNGDFSAGLAHWHTRYVYQEDKAPSNQMEVKTFQDYKALYLHSTKRKYHIPGQDRLPQTINHLCQGILLDGKPRMIVLDYCLDKQSPSHTEAWAGGFVWLEGFQGSVKLLNMAYWVGKGTTQLTDRFTDQKEVPFLHFQLDDQLEYWQQARLNWLSDYQDQGLDISGLDRLLINLGTWHVNDGNSPGFGVYFSNIRLSDQLGESQVNQEKIKSMPNDKMWWMNKYEPFVHIAGEHRYIMSTDKKH</sequence>
<dbReference type="EMBL" id="FRCY01000006">
    <property type="protein sequence ID" value="SHN10202.1"/>
    <property type="molecule type" value="Genomic_DNA"/>
</dbReference>
<dbReference type="InterPro" id="IPR004843">
    <property type="entry name" value="Calcineurin-like_PHP"/>
</dbReference>
<dbReference type="PANTHER" id="PTHR43143:SF1">
    <property type="entry name" value="SERINE_THREONINE-PROTEIN PHOSPHATASE CPPED1"/>
    <property type="match status" value="1"/>
</dbReference>
<accession>A0A1M7P155</accession>
<dbReference type="Gene3D" id="3.60.21.40">
    <property type="entry name" value="GpdQ, catalytic alpha/beta sandwich domain"/>
    <property type="match status" value="1"/>
</dbReference>
<dbReference type="GO" id="GO:0016787">
    <property type="term" value="F:hydrolase activity"/>
    <property type="evidence" value="ECO:0007669"/>
    <property type="project" value="InterPro"/>
</dbReference>
<evidence type="ECO:0000313" key="2">
    <source>
        <dbReference type="EMBL" id="SHN10202.1"/>
    </source>
</evidence>
<dbReference type="Pfam" id="PF00149">
    <property type="entry name" value="Metallophos"/>
    <property type="match status" value="1"/>
</dbReference>
<protein>
    <submittedName>
        <fullName evidence="2">3',5'-cyclic AMP phosphodiesterase CpdA</fullName>
    </submittedName>
</protein>
<dbReference type="AlphaFoldDB" id="A0A1M7P155"/>
<evidence type="ECO:0000259" key="1">
    <source>
        <dbReference type="Pfam" id="PF00149"/>
    </source>
</evidence>
<feature type="domain" description="Calcineurin-like phosphoesterase" evidence="1">
    <location>
        <begin position="184"/>
        <end position="395"/>
    </location>
</feature>
<dbReference type="InterPro" id="IPR042283">
    <property type="entry name" value="GpdQ_catalytic"/>
</dbReference>
<dbReference type="OrthoDB" id="9791866at2"/>
<organism evidence="2 3">
    <name type="scientific">Cyclobacterium lianum</name>
    <dbReference type="NCBI Taxonomy" id="388280"/>
    <lineage>
        <taxon>Bacteria</taxon>
        <taxon>Pseudomonadati</taxon>
        <taxon>Bacteroidota</taxon>
        <taxon>Cytophagia</taxon>
        <taxon>Cytophagales</taxon>
        <taxon>Cyclobacteriaceae</taxon>
        <taxon>Cyclobacterium</taxon>
    </lineage>
</organism>
<dbReference type="InterPro" id="IPR042281">
    <property type="entry name" value="GpdQ_beta-strand"/>
</dbReference>
<name>A0A1M7P155_9BACT</name>
<dbReference type="STRING" id="388280.SAMN04488057_106236"/>
<dbReference type="Proteomes" id="UP000184513">
    <property type="component" value="Unassembled WGS sequence"/>
</dbReference>
<dbReference type="InterPro" id="IPR051918">
    <property type="entry name" value="STPP_CPPED1"/>
</dbReference>
<reference evidence="2 3" key="1">
    <citation type="submission" date="2016-11" db="EMBL/GenBank/DDBJ databases">
        <authorList>
            <person name="Jaros S."/>
            <person name="Januszkiewicz K."/>
            <person name="Wedrychowicz H."/>
        </authorList>
    </citation>
    <scope>NUCLEOTIDE SEQUENCE [LARGE SCALE GENOMIC DNA]</scope>
    <source>
        <strain evidence="2 3">CGMCC 1.6102</strain>
    </source>
</reference>